<gene>
    <name evidence="1" type="ORF">ABL78_1530</name>
</gene>
<dbReference type="Proteomes" id="UP000038009">
    <property type="component" value="Unassembled WGS sequence"/>
</dbReference>
<keyword evidence="2" id="KW-1185">Reference proteome</keyword>
<organism evidence="1 2">
    <name type="scientific">Leptomonas seymouri</name>
    <dbReference type="NCBI Taxonomy" id="5684"/>
    <lineage>
        <taxon>Eukaryota</taxon>
        <taxon>Discoba</taxon>
        <taxon>Euglenozoa</taxon>
        <taxon>Kinetoplastea</taxon>
        <taxon>Metakinetoplastina</taxon>
        <taxon>Trypanosomatida</taxon>
        <taxon>Trypanosomatidae</taxon>
        <taxon>Leishmaniinae</taxon>
        <taxon>Leptomonas</taxon>
    </lineage>
</organism>
<protein>
    <submittedName>
        <fullName evidence="1">Uncharacterized protein</fullName>
    </submittedName>
</protein>
<name>A0A0N1PDN2_LEPSE</name>
<sequence>MDCDSLLGGINEAHKANRFALAEAQKRLRRAAELLNHQIQLLDGASAWMVPLEELNAATDTLAASRAGFEMLPDAACTEIERMSITELTRYVSGLCRCLYPPQESTHAAVSALCEAVEVCAIGYLNEPLMRRQWSTIEASLMNLLGEEITAEIRESAEKALCLIRQRGLPYLYP</sequence>
<dbReference type="AlphaFoldDB" id="A0A0N1PDN2"/>
<reference evidence="1 2" key="1">
    <citation type="journal article" date="2015" name="PLoS Pathog.">
        <title>Leptomonas seymouri: Adaptations to the Dixenous Life Cycle Analyzed by Genome Sequencing, Transcriptome Profiling and Co-infection with Leishmania donovani.</title>
        <authorList>
            <person name="Kraeva N."/>
            <person name="Butenko A."/>
            <person name="Hlavacova J."/>
            <person name="Kostygov A."/>
            <person name="Myskova J."/>
            <person name="Grybchuk D."/>
            <person name="Lestinova T."/>
            <person name="Votypka J."/>
            <person name="Volf P."/>
            <person name="Opperdoes F."/>
            <person name="Flegontov P."/>
            <person name="Lukes J."/>
            <person name="Yurchenko V."/>
        </authorList>
    </citation>
    <scope>NUCLEOTIDE SEQUENCE [LARGE SCALE GENOMIC DNA]</scope>
    <source>
        <strain evidence="1 2">ATCC 30220</strain>
    </source>
</reference>
<dbReference type="VEuPathDB" id="TriTrypDB:Lsey_0025_0510"/>
<dbReference type="EMBL" id="LJSK01000025">
    <property type="protein sequence ID" value="KPI89404.1"/>
    <property type="molecule type" value="Genomic_DNA"/>
</dbReference>
<evidence type="ECO:0000313" key="1">
    <source>
        <dbReference type="EMBL" id="KPI89404.1"/>
    </source>
</evidence>
<accession>A0A0N1PDN2</accession>
<evidence type="ECO:0000313" key="2">
    <source>
        <dbReference type="Proteomes" id="UP000038009"/>
    </source>
</evidence>
<comment type="caution">
    <text evidence="1">The sequence shown here is derived from an EMBL/GenBank/DDBJ whole genome shotgun (WGS) entry which is preliminary data.</text>
</comment>
<proteinExistence type="predicted"/>